<dbReference type="EMBL" id="VITN01000023">
    <property type="protein sequence ID" value="TWB12872.1"/>
    <property type="molecule type" value="Genomic_DNA"/>
</dbReference>
<gene>
    <name evidence="1" type="ORF">FBZ89_12385</name>
</gene>
<accession>A0A560EU15</accession>
<name>A0A560EU15_9PROT</name>
<comment type="caution">
    <text evidence="1">The sequence shown here is derived from an EMBL/GenBank/DDBJ whole genome shotgun (WGS) entry which is preliminary data.</text>
</comment>
<evidence type="ECO:0000313" key="1">
    <source>
        <dbReference type="EMBL" id="TWB12872.1"/>
    </source>
</evidence>
<protein>
    <submittedName>
        <fullName evidence="1">Uncharacterized protein</fullName>
    </submittedName>
</protein>
<dbReference type="AlphaFoldDB" id="A0A560EU15"/>
<proteinExistence type="predicted"/>
<sequence>MPGKTSTPIGPHPSPLPLYLRLLRGGTLVGQVPLADDGDAAVSVPRQMTGGACGGQMMAGRSEDPALVHF</sequence>
<dbReference type="Proteomes" id="UP000319859">
    <property type="component" value="Unassembled WGS sequence"/>
</dbReference>
<dbReference type="OrthoDB" id="7365116at2"/>
<dbReference type="RefSeq" id="WP_145753355.1">
    <property type="nucleotide sequence ID" value="NZ_VITN01000023.1"/>
</dbReference>
<evidence type="ECO:0000313" key="2">
    <source>
        <dbReference type="Proteomes" id="UP000319859"/>
    </source>
</evidence>
<organism evidence="1 2">
    <name type="scientific">Nitrospirillum amazonense</name>
    <dbReference type="NCBI Taxonomy" id="28077"/>
    <lineage>
        <taxon>Bacteria</taxon>
        <taxon>Pseudomonadati</taxon>
        <taxon>Pseudomonadota</taxon>
        <taxon>Alphaproteobacteria</taxon>
        <taxon>Rhodospirillales</taxon>
        <taxon>Azospirillaceae</taxon>
        <taxon>Nitrospirillum</taxon>
    </lineage>
</organism>
<reference evidence="1 2" key="1">
    <citation type="submission" date="2019-06" db="EMBL/GenBank/DDBJ databases">
        <title>Genomic Encyclopedia of Type Strains, Phase IV (KMG-V): Genome sequencing to study the core and pangenomes of soil and plant-associated prokaryotes.</title>
        <authorList>
            <person name="Whitman W."/>
        </authorList>
    </citation>
    <scope>NUCLEOTIDE SEQUENCE [LARGE SCALE GENOMIC DNA]</scope>
    <source>
        <strain evidence="1 2">BR 11880</strain>
    </source>
</reference>